<dbReference type="OrthoDB" id="2788868at2759"/>
<dbReference type="AlphaFoldDB" id="A0A9W8RXX1"/>
<accession>A0A9W8RXX1</accession>
<dbReference type="Gene3D" id="3.40.1580.10">
    <property type="entry name" value="SMI1/KNR4-like"/>
    <property type="match status" value="1"/>
</dbReference>
<gene>
    <name evidence="2" type="ORF">NW762_008415</name>
</gene>
<keyword evidence="3" id="KW-1185">Reference proteome</keyword>
<evidence type="ECO:0000313" key="3">
    <source>
        <dbReference type="Proteomes" id="UP001152049"/>
    </source>
</evidence>
<dbReference type="Proteomes" id="UP001152049">
    <property type="component" value="Unassembled WGS sequence"/>
</dbReference>
<organism evidence="2 3">
    <name type="scientific">Fusarium torreyae</name>
    <dbReference type="NCBI Taxonomy" id="1237075"/>
    <lineage>
        <taxon>Eukaryota</taxon>
        <taxon>Fungi</taxon>
        <taxon>Dikarya</taxon>
        <taxon>Ascomycota</taxon>
        <taxon>Pezizomycotina</taxon>
        <taxon>Sordariomycetes</taxon>
        <taxon>Hypocreomycetidae</taxon>
        <taxon>Hypocreales</taxon>
        <taxon>Nectriaceae</taxon>
        <taxon>Fusarium</taxon>
    </lineage>
</organism>
<dbReference type="InterPro" id="IPR018958">
    <property type="entry name" value="Knr4/Smi1-like_dom"/>
</dbReference>
<evidence type="ECO:0000313" key="2">
    <source>
        <dbReference type="EMBL" id="KAJ4258266.1"/>
    </source>
</evidence>
<feature type="domain" description="Knr4/Smi1-like" evidence="1">
    <location>
        <begin position="350"/>
        <end position="522"/>
    </location>
</feature>
<comment type="caution">
    <text evidence="2">The sequence shown here is derived from an EMBL/GenBank/DDBJ whole genome shotgun (WGS) entry which is preliminary data.</text>
</comment>
<evidence type="ECO:0000259" key="1">
    <source>
        <dbReference type="SMART" id="SM00860"/>
    </source>
</evidence>
<dbReference type="InterPro" id="IPR037883">
    <property type="entry name" value="Knr4/Smi1-like_sf"/>
</dbReference>
<sequence>MTAEEKQAMDPAHLRFEFILRLVDDEPSIADRRFLQEAATGIIETALNFAVIGEIDGATKLLGALVNRDFDLFQFSDREYPFLKPCMFFAWEATSSWPSWVPEEERTEEKLQELEAKGRKPWLERFSEEWEVTEETAKKAMDMAYHGIVTVLPSYDGTLAGQVVQAELMWKNGDFSFAANPNGPLTIRYAKLAMWWRQGIYPYPFVQVYRTAGLMIALDIYLRLGKDDEARDIFERICGRLHSEEQVEQLACSRMAWKKILVVPERPILDLLNIHAAKLRPAVTRAVQMAENRLENGPQRRYGNKNIEQLTNIISANTCQNCPYDTLNVYRPPELARARPENPSGLLRPSCSPSDIAALEERLGVTLPQDYKEFLGVTNGLGSMWNGQNLLDYLVSVEDVCWQDLDFAEGNELPLLRDVDPSLRWPELGKARCIGLSGDTDSQDSNGMLFLVGPEIVQPAKDYFFTTYEERDESEKRGLDRLVEETYGNFETFRNLDYALISWTPWDITYHPYNGIRDFLEQMAEAALYRERPWLNIFEPSFRRLA</sequence>
<dbReference type="SUPFAM" id="SSF160631">
    <property type="entry name" value="SMI1/KNR4-like"/>
    <property type="match status" value="1"/>
</dbReference>
<protein>
    <recommendedName>
        <fullName evidence="1">Knr4/Smi1-like domain-containing protein</fullName>
    </recommendedName>
</protein>
<proteinExistence type="predicted"/>
<name>A0A9W8RXX1_9HYPO</name>
<dbReference type="SMART" id="SM00860">
    <property type="entry name" value="SMI1_KNR4"/>
    <property type="match status" value="1"/>
</dbReference>
<dbReference type="EMBL" id="JAOQAZ010000016">
    <property type="protein sequence ID" value="KAJ4258266.1"/>
    <property type="molecule type" value="Genomic_DNA"/>
</dbReference>
<dbReference type="Pfam" id="PF09346">
    <property type="entry name" value="SMI1_KNR4"/>
    <property type="match status" value="1"/>
</dbReference>
<reference evidence="2" key="1">
    <citation type="submission" date="2022-09" db="EMBL/GenBank/DDBJ databases">
        <title>Fusarium specimens isolated from Avocado Roots.</title>
        <authorList>
            <person name="Stajich J."/>
            <person name="Roper C."/>
            <person name="Heimlech-Rivalta G."/>
        </authorList>
    </citation>
    <scope>NUCLEOTIDE SEQUENCE</scope>
    <source>
        <strain evidence="2">CF00136</strain>
    </source>
</reference>